<keyword evidence="4" id="KW-1185">Reference proteome</keyword>
<dbReference type="InterPro" id="IPR032466">
    <property type="entry name" value="Metal_Hydrolase"/>
</dbReference>
<dbReference type="SUPFAM" id="SSF51556">
    <property type="entry name" value="Metallo-dependent hydrolases"/>
    <property type="match status" value="1"/>
</dbReference>
<dbReference type="InterPro" id="IPR006680">
    <property type="entry name" value="Amidohydro-rel"/>
</dbReference>
<dbReference type="PANTHER" id="PTHR43794:SF11">
    <property type="entry name" value="AMIDOHYDROLASE-RELATED DOMAIN-CONTAINING PROTEIN"/>
    <property type="match status" value="1"/>
</dbReference>
<dbReference type="PANTHER" id="PTHR43794">
    <property type="entry name" value="AMINOHYDROLASE SSNA-RELATED"/>
    <property type="match status" value="1"/>
</dbReference>
<dbReference type="InterPro" id="IPR050287">
    <property type="entry name" value="MTA/SAH_deaminase"/>
</dbReference>
<protein>
    <submittedName>
        <fullName evidence="3">Aminodeoxyfutalosine deaminase</fullName>
        <ecNumber evidence="3">3.5.4.-</ecNumber>
    </submittedName>
</protein>
<dbReference type="Proteomes" id="UP000319557">
    <property type="component" value="Chromosome"/>
</dbReference>
<reference evidence="3 4" key="1">
    <citation type="submission" date="2019-02" db="EMBL/GenBank/DDBJ databases">
        <title>Deep-cultivation of Planctomycetes and their phenomic and genomic characterization uncovers novel biology.</title>
        <authorList>
            <person name="Wiegand S."/>
            <person name="Jogler M."/>
            <person name="Boedeker C."/>
            <person name="Pinto D."/>
            <person name="Vollmers J."/>
            <person name="Rivas-Marin E."/>
            <person name="Kohn T."/>
            <person name="Peeters S.H."/>
            <person name="Heuer A."/>
            <person name="Rast P."/>
            <person name="Oberbeckmann S."/>
            <person name="Bunk B."/>
            <person name="Jeske O."/>
            <person name="Meyerdierks A."/>
            <person name="Storesund J.E."/>
            <person name="Kallscheuer N."/>
            <person name="Luecker S."/>
            <person name="Lage O.M."/>
            <person name="Pohl T."/>
            <person name="Merkel B.J."/>
            <person name="Hornburger P."/>
            <person name="Mueller R.-W."/>
            <person name="Bruemmer F."/>
            <person name="Labrenz M."/>
            <person name="Spormann A.M."/>
            <person name="Op den Camp H."/>
            <person name="Overmann J."/>
            <person name="Amann R."/>
            <person name="Jetten M.S.M."/>
            <person name="Mascher T."/>
            <person name="Medema M.H."/>
            <person name="Devos D.P."/>
            <person name="Kaster A.-K."/>
            <person name="Ovreas L."/>
            <person name="Rohde M."/>
            <person name="Galperin M.Y."/>
            <person name="Jogler C."/>
        </authorList>
    </citation>
    <scope>NUCLEOTIDE SEQUENCE [LARGE SCALE GENOMIC DNA]</scope>
    <source>
        <strain evidence="3 4">EC9</strain>
    </source>
</reference>
<gene>
    <name evidence="3" type="ORF">EC9_40710</name>
</gene>
<accession>A0A517M4S2</accession>
<dbReference type="InterPro" id="IPR011059">
    <property type="entry name" value="Metal-dep_hydrolase_composite"/>
</dbReference>
<dbReference type="RefSeq" id="WP_218934273.1">
    <property type="nucleotide sequence ID" value="NZ_CP036261.1"/>
</dbReference>
<keyword evidence="1 3" id="KW-0378">Hydrolase</keyword>
<dbReference type="AlphaFoldDB" id="A0A517M4S2"/>
<evidence type="ECO:0000313" key="3">
    <source>
        <dbReference type="EMBL" id="QDS89870.1"/>
    </source>
</evidence>
<evidence type="ECO:0000313" key="4">
    <source>
        <dbReference type="Proteomes" id="UP000319557"/>
    </source>
</evidence>
<dbReference type="EMBL" id="CP036261">
    <property type="protein sequence ID" value="QDS89870.1"/>
    <property type="molecule type" value="Genomic_DNA"/>
</dbReference>
<dbReference type="SUPFAM" id="SSF51338">
    <property type="entry name" value="Composite domain of metallo-dependent hydrolases"/>
    <property type="match status" value="1"/>
</dbReference>
<evidence type="ECO:0000259" key="2">
    <source>
        <dbReference type="Pfam" id="PF01979"/>
    </source>
</evidence>
<name>A0A517M4S2_9BACT</name>
<dbReference type="Gene3D" id="3.20.20.140">
    <property type="entry name" value="Metal-dependent hydrolases"/>
    <property type="match status" value="1"/>
</dbReference>
<dbReference type="KEGG" id="ruv:EC9_40710"/>
<proteinExistence type="predicted"/>
<organism evidence="3 4">
    <name type="scientific">Rosistilla ulvae</name>
    <dbReference type="NCBI Taxonomy" id="1930277"/>
    <lineage>
        <taxon>Bacteria</taxon>
        <taxon>Pseudomonadati</taxon>
        <taxon>Planctomycetota</taxon>
        <taxon>Planctomycetia</taxon>
        <taxon>Pirellulales</taxon>
        <taxon>Pirellulaceae</taxon>
        <taxon>Rosistilla</taxon>
    </lineage>
</organism>
<dbReference type="GO" id="GO:0016810">
    <property type="term" value="F:hydrolase activity, acting on carbon-nitrogen (but not peptide) bonds"/>
    <property type="evidence" value="ECO:0007669"/>
    <property type="project" value="InterPro"/>
</dbReference>
<dbReference type="EC" id="3.5.4.-" evidence="3"/>
<evidence type="ECO:0000256" key="1">
    <source>
        <dbReference type="ARBA" id="ARBA00022801"/>
    </source>
</evidence>
<dbReference type="Pfam" id="PF01979">
    <property type="entry name" value="Amidohydro_1"/>
    <property type="match status" value="1"/>
</dbReference>
<feature type="domain" description="Amidohydrolase-related" evidence="2">
    <location>
        <begin position="56"/>
        <end position="388"/>
    </location>
</feature>
<sequence length="412" mass="44786">MTSSHTTSKKYRARWIVPLCSPVVHDGVISIVEGRVAAVEPYQGQTDLIDLGDAAILPGLVNAHTHLEFSDLAAPIGTAGMSIADWLPEVVRARRLQQLTQDQRMAAILKGIDEVVRDGTALLGEIATKPWPYEAVAAQQSLASGSDLRIVGFCEVLGLSPGRSQEMLDWADTQIADGGNDRIEFGISPHAPYSVPPALLEACIDRARNHSIPLAIHLAESLEERRFIESGDGPLRETFESLGLPGLEQYPLAISIDQMIQRVATTPRGLLVHGNYLSADEIQSIASHRQRLSVVYCPRTHAFFDHAPHPVADLMAAGVRVALGTDSRASNPDLDLWNEVRHLLLNRQDLDPRDVVAMATLQGADALGQPNYGRLQPGSDGQLFVLRTAARTEASLWETLLDAQPTNLLGEL</sequence>